<evidence type="ECO:0000313" key="1">
    <source>
        <dbReference type="EMBL" id="RNB77579.1"/>
    </source>
</evidence>
<dbReference type="Proteomes" id="UP000269573">
    <property type="component" value="Unassembled WGS sequence"/>
</dbReference>
<reference evidence="1 2" key="1">
    <citation type="submission" date="2018-10" db="EMBL/GenBank/DDBJ databases">
        <title>Phylogenomics of Brevibacillus.</title>
        <authorList>
            <person name="Dunlap C."/>
        </authorList>
    </citation>
    <scope>NUCLEOTIDE SEQUENCE [LARGE SCALE GENOMIC DNA]</scope>
    <source>
        <strain evidence="1 2">JCM 15774</strain>
    </source>
</reference>
<name>A0A3M8CPV0_9BACL</name>
<gene>
    <name evidence="1" type="ORF">EDM59_30780</name>
</gene>
<keyword evidence="2" id="KW-1185">Reference proteome</keyword>
<organism evidence="1 2">
    <name type="scientific">Brevibacillus nitrificans</name>
    <dbReference type="NCBI Taxonomy" id="651560"/>
    <lineage>
        <taxon>Bacteria</taxon>
        <taxon>Bacillati</taxon>
        <taxon>Bacillota</taxon>
        <taxon>Bacilli</taxon>
        <taxon>Bacillales</taxon>
        <taxon>Paenibacillaceae</taxon>
        <taxon>Brevibacillus</taxon>
    </lineage>
</organism>
<comment type="caution">
    <text evidence="1">The sequence shown here is derived from an EMBL/GenBank/DDBJ whole genome shotgun (WGS) entry which is preliminary data.</text>
</comment>
<sequence length="102" mass="11344">MLERMVTSVPIVDVKQLSTGSKLAEEVHTALGGLLFSKGTALYEKDIEYLNAFMIKQVTIEEQEEATGIEPSVQKEAVQQEVAAAKARKDRTDRPEAFQQSF</sequence>
<protein>
    <submittedName>
        <fullName evidence="1">Uncharacterized protein</fullName>
    </submittedName>
</protein>
<accession>A0A3M8CPV0</accession>
<dbReference type="EMBL" id="RHHU01000036">
    <property type="protein sequence ID" value="RNB77579.1"/>
    <property type="molecule type" value="Genomic_DNA"/>
</dbReference>
<dbReference type="AlphaFoldDB" id="A0A3M8CPV0"/>
<feature type="non-terminal residue" evidence="1">
    <location>
        <position position="102"/>
    </location>
</feature>
<proteinExistence type="predicted"/>
<evidence type="ECO:0000313" key="2">
    <source>
        <dbReference type="Proteomes" id="UP000269573"/>
    </source>
</evidence>